<keyword evidence="5" id="KW-0997">Cell inner membrane</keyword>
<keyword evidence="15" id="KW-0460">Magnesium</keyword>
<feature type="binding site" evidence="15">
    <location>
        <position position="23"/>
    </location>
    <ligand>
        <name>Mg(2+)</name>
        <dbReference type="ChEBI" id="CHEBI:18420"/>
        <label>2</label>
    </ligand>
</feature>
<comment type="similarity">
    <text evidence="16">Belongs to the TRAFAC class TrmE-Era-EngA-EngB-Septin-like GTPase superfamily. FeoB GTPase (TC 9.A.8) family.</text>
</comment>
<evidence type="ECO:0000256" key="3">
    <source>
        <dbReference type="ARBA" id="ARBA00022475"/>
    </source>
</evidence>
<dbReference type="GO" id="GO:0046872">
    <property type="term" value="F:metal ion binding"/>
    <property type="evidence" value="ECO:0007669"/>
    <property type="project" value="UniProtKB-KW"/>
</dbReference>
<evidence type="ECO:0000313" key="18">
    <source>
        <dbReference type="EMBL" id="NDY42148.1"/>
    </source>
</evidence>
<organism evidence="18 19">
    <name type="scientific">Dissulfurirhabdus thermomarina</name>
    <dbReference type="NCBI Taxonomy" id="1765737"/>
    <lineage>
        <taxon>Bacteria</taxon>
        <taxon>Deltaproteobacteria</taxon>
        <taxon>Dissulfurirhabdaceae</taxon>
        <taxon>Dissulfurirhabdus</taxon>
    </lineage>
</organism>
<dbReference type="Proteomes" id="UP000469346">
    <property type="component" value="Unassembled WGS sequence"/>
</dbReference>
<feature type="binding site" evidence="15">
    <location>
        <position position="20"/>
    </location>
    <ligand>
        <name>Mg(2+)</name>
        <dbReference type="ChEBI" id="CHEBI:18420"/>
        <label>2</label>
    </ligand>
</feature>
<feature type="transmembrane region" description="Helical" evidence="16">
    <location>
        <begin position="391"/>
        <end position="413"/>
    </location>
</feature>
<keyword evidence="15" id="KW-0479">Metal-binding</keyword>
<name>A0A6N9TM77_DISTH</name>
<dbReference type="PANTHER" id="PTHR43185:SF1">
    <property type="entry name" value="FE(2+) TRANSPORTER FEOB"/>
    <property type="match status" value="1"/>
</dbReference>
<dbReference type="SUPFAM" id="SSF103473">
    <property type="entry name" value="MFS general substrate transporter"/>
    <property type="match status" value="1"/>
</dbReference>
<feature type="binding site" evidence="14">
    <location>
        <begin position="144"/>
        <end position="146"/>
    </location>
    <ligand>
        <name>GTP</name>
        <dbReference type="ChEBI" id="CHEBI:37565"/>
        <label>1</label>
    </ligand>
</feature>
<dbReference type="Pfam" id="PF17910">
    <property type="entry name" value="FeoB_Cyto"/>
    <property type="match status" value="1"/>
</dbReference>
<keyword evidence="11 14" id="KW-0342">GTP-binding</keyword>
<dbReference type="PANTHER" id="PTHR43185">
    <property type="entry name" value="FERROUS IRON TRANSPORT PROTEIN B"/>
    <property type="match status" value="1"/>
</dbReference>
<evidence type="ECO:0000256" key="6">
    <source>
        <dbReference type="ARBA" id="ARBA00022692"/>
    </source>
</evidence>
<sequence>MDLTIALAGNPNAGKTTIFNHLTGARQKVGNWPGVTVEKKEGTVVHREHRVRVVDLPGIYSLTAYSVEEMVARDYILNERPDVVVDILDASNLERNLYLAVQLIELNVRLVFAMNMVDVARARGIRVDYAHLGRLLGVPVVETVGTRGEGIDALLDKAVEVAEGRDPVARHVHVNYGPEVEEEIALVRRAVQKDPELAASCYPRWLAVKLIEGDPAVRRRVEESPAAAAVLAQVDRSRAHLQRIFSDDPETLIAEARYGFIAGALKECVRLSPAAKKTVSDRIDQVVTNRVLGFPVFLLIMYLLFQGTFTLGEYPVSWIEAAVAWLGRAAGAALPAGLLRDLVVDGVIGGVGGVIVFLPNIVLLFLGISLLEDTGYLARAAFIMDRVMHTLGLHGKSFIPLLMGFGCNVPAIMATRTLETRRDRILTILINPLMSCSARLPVYVLLAGAFFPGREGNVLFAMYLLGVTLAILVGQVFKRTLFRGESSPFVMELPPYRMPTGRSLVIHMWDRARVYLQKMGGVVLAFSVVIWFLGAFPRDVPLERDYGAERARAAAEIQAAEAAAATPEAAAALRAAAAERLAAIDRAEARDRVAHSYIGRLGRWIEPVLRPLGFDWRLGVSLVTGFVAKEVVVSTLGVLFQAEGTGEEAHGLKAALRRSGLTPVTAFGFMAFVLIYVPCVVTVVTIWRETGSVGWTAFAVSYLMVLAWIVAFLIRWGGTLARLAA</sequence>
<evidence type="ECO:0000256" key="11">
    <source>
        <dbReference type="ARBA" id="ARBA00023134"/>
    </source>
</evidence>
<evidence type="ECO:0000256" key="9">
    <source>
        <dbReference type="ARBA" id="ARBA00023004"/>
    </source>
</evidence>
<evidence type="ECO:0000259" key="17">
    <source>
        <dbReference type="PROSITE" id="PS51711"/>
    </source>
</evidence>
<dbReference type="NCBIfam" id="TIGR00437">
    <property type="entry name" value="feoB"/>
    <property type="match status" value="1"/>
</dbReference>
<dbReference type="InterPro" id="IPR006073">
    <property type="entry name" value="GTP-bd"/>
</dbReference>
<evidence type="ECO:0000256" key="4">
    <source>
        <dbReference type="ARBA" id="ARBA00022496"/>
    </source>
</evidence>
<dbReference type="InterPro" id="IPR030389">
    <property type="entry name" value="G_FEOB_dom"/>
</dbReference>
<feature type="binding site" evidence="14">
    <location>
        <begin position="115"/>
        <end position="118"/>
    </location>
    <ligand>
        <name>GTP</name>
        <dbReference type="ChEBI" id="CHEBI:37565"/>
        <label>1</label>
    </ligand>
</feature>
<dbReference type="SUPFAM" id="SSF52540">
    <property type="entry name" value="P-loop containing nucleoside triphosphate hydrolases"/>
    <property type="match status" value="1"/>
</dbReference>
<dbReference type="InterPro" id="IPR050860">
    <property type="entry name" value="FeoB_GTPase"/>
</dbReference>
<keyword evidence="4 16" id="KW-0410">Iron transport</keyword>
<feature type="transmembrane region" description="Helical" evidence="16">
    <location>
        <begin position="661"/>
        <end position="687"/>
    </location>
</feature>
<feature type="domain" description="FeoB-type G" evidence="17">
    <location>
        <begin position="2"/>
        <end position="164"/>
    </location>
</feature>
<evidence type="ECO:0000256" key="12">
    <source>
        <dbReference type="ARBA" id="ARBA00023136"/>
    </source>
</evidence>
<evidence type="ECO:0000256" key="14">
    <source>
        <dbReference type="PIRSR" id="PIRSR603373-1"/>
    </source>
</evidence>
<dbReference type="CDD" id="cd01879">
    <property type="entry name" value="FeoB"/>
    <property type="match status" value="1"/>
</dbReference>
<dbReference type="EMBL" id="JAAGRR010000037">
    <property type="protein sequence ID" value="NDY42148.1"/>
    <property type="molecule type" value="Genomic_DNA"/>
</dbReference>
<comment type="function">
    <text evidence="16">Probable transporter of a GTP-driven Fe(2+) uptake system.</text>
</comment>
<accession>A0A6N9TM77</accession>
<evidence type="ECO:0000313" key="19">
    <source>
        <dbReference type="Proteomes" id="UP000469346"/>
    </source>
</evidence>
<reference evidence="18 19" key="1">
    <citation type="submission" date="2020-02" db="EMBL/GenBank/DDBJ databases">
        <title>Comparative genomics of sulfur disproportionating microorganisms.</title>
        <authorList>
            <person name="Ward L.M."/>
            <person name="Bertran E."/>
            <person name="Johnston D.T."/>
        </authorList>
    </citation>
    <scope>NUCLEOTIDE SEQUENCE [LARGE SCALE GENOMIC DNA]</scope>
    <source>
        <strain evidence="18 19">DSM 100025</strain>
    </source>
</reference>
<dbReference type="InterPro" id="IPR036259">
    <property type="entry name" value="MFS_trans_sf"/>
</dbReference>
<evidence type="ECO:0000256" key="5">
    <source>
        <dbReference type="ARBA" id="ARBA00022519"/>
    </source>
</evidence>
<feature type="transmembrane region" description="Helical" evidence="16">
    <location>
        <begin position="346"/>
        <end position="371"/>
    </location>
</feature>
<dbReference type="PROSITE" id="PS51711">
    <property type="entry name" value="G_FEOB"/>
    <property type="match status" value="1"/>
</dbReference>
<evidence type="ECO:0000256" key="2">
    <source>
        <dbReference type="ARBA" id="ARBA00022448"/>
    </source>
</evidence>
<dbReference type="Pfam" id="PF07670">
    <property type="entry name" value="Gate"/>
    <property type="match status" value="2"/>
</dbReference>
<feature type="binding site" evidence="14">
    <location>
        <begin position="34"/>
        <end position="38"/>
    </location>
    <ligand>
        <name>GTP</name>
        <dbReference type="ChEBI" id="CHEBI:37565"/>
        <label>1</label>
    </ligand>
</feature>
<keyword evidence="6 16" id="KW-0812">Transmembrane</keyword>
<dbReference type="InterPro" id="IPR011642">
    <property type="entry name" value="Gate_dom"/>
</dbReference>
<keyword evidence="2 16" id="KW-0813">Transport</keyword>
<dbReference type="InterPro" id="IPR003373">
    <property type="entry name" value="Fe2_transport_prot-B"/>
</dbReference>
<evidence type="ECO:0000256" key="10">
    <source>
        <dbReference type="ARBA" id="ARBA00023065"/>
    </source>
</evidence>
<feature type="binding site" evidence="14">
    <location>
        <begin position="55"/>
        <end position="58"/>
    </location>
    <ligand>
        <name>GTP</name>
        <dbReference type="ChEBI" id="CHEBI:37565"/>
        <label>1</label>
    </ligand>
</feature>
<evidence type="ECO:0000256" key="8">
    <source>
        <dbReference type="ARBA" id="ARBA00022989"/>
    </source>
</evidence>
<dbReference type="GO" id="GO:0005525">
    <property type="term" value="F:GTP binding"/>
    <property type="evidence" value="ECO:0007669"/>
    <property type="project" value="UniProtKB-KW"/>
</dbReference>
<keyword evidence="7 14" id="KW-0547">Nucleotide-binding</keyword>
<feature type="transmembrane region" description="Helical" evidence="16">
    <location>
        <begin position="425"/>
        <end position="446"/>
    </location>
</feature>
<protein>
    <recommendedName>
        <fullName evidence="13 16">Ferrous iron transport protein B</fullName>
    </recommendedName>
</protein>
<dbReference type="InterPro" id="IPR027417">
    <property type="entry name" value="P-loop_NTPase"/>
</dbReference>
<gene>
    <name evidence="18" type="primary">feoB</name>
    <name evidence="18" type="ORF">G3N55_04720</name>
</gene>
<evidence type="ECO:0000256" key="7">
    <source>
        <dbReference type="ARBA" id="ARBA00022741"/>
    </source>
</evidence>
<feature type="binding site" evidence="15">
    <location>
        <position position="24"/>
    </location>
    <ligand>
        <name>Mg(2+)</name>
        <dbReference type="ChEBI" id="CHEBI:18420"/>
        <label>2</label>
    </ligand>
</feature>
<comment type="subcellular location">
    <subcellularLocation>
        <location evidence="1 16">Cell inner membrane</location>
        <topology evidence="1 16">Multi-pass membrane protein</topology>
    </subcellularLocation>
</comment>
<feature type="transmembrane region" description="Helical" evidence="16">
    <location>
        <begin position="458"/>
        <end position="477"/>
    </location>
</feature>
<evidence type="ECO:0000256" key="16">
    <source>
        <dbReference type="RuleBase" id="RU362098"/>
    </source>
</evidence>
<keyword evidence="9 16" id="KW-0408">Iron</keyword>
<keyword evidence="19" id="KW-1185">Reference proteome</keyword>
<evidence type="ECO:0000256" key="15">
    <source>
        <dbReference type="PIRSR" id="PIRSR603373-2"/>
    </source>
</evidence>
<feature type="transmembrane region" description="Helical" evidence="16">
    <location>
        <begin position="515"/>
        <end position="536"/>
    </location>
</feature>
<dbReference type="InterPro" id="IPR041069">
    <property type="entry name" value="FeoB_Cyto"/>
</dbReference>
<dbReference type="Pfam" id="PF07664">
    <property type="entry name" value="FeoB_C"/>
    <property type="match status" value="1"/>
</dbReference>
<keyword evidence="10" id="KW-0406">Ion transport</keyword>
<keyword evidence="12 16" id="KW-0472">Membrane</keyword>
<dbReference type="PRINTS" id="PR00326">
    <property type="entry name" value="GTP1OBG"/>
</dbReference>
<proteinExistence type="inferred from homology"/>
<keyword evidence="3" id="KW-1003">Cell membrane</keyword>
<dbReference type="AlphaFoldDB" id="A0A6N9TM77"/>
<dbReference type="Gene3D" id="3.40.50.300">
    <property type="entry name" value="P-loop containing nucleotide triphosphate hydrolases"/>
    <property type="match status" value="1"/>
</dbReference>
<dbReference type="GO" id="GO:0015093">
    <property type="term" value="F:ferrous iron transmembrane transporter activity"/>
    <property type="evidence" value="ECO:0007669"/>
    <property type="project" value="UniProtKB-UniRule"/>
</dbReference>
<dbReference type="RefSeq" id="WP_163298295.1">
    <property type="nucleotide sequence ID" value="NZ_JAAGRR010000037.1"/>
</dbReference>
<dbReference type="FunFam" id="3.40.50.300:FF:000426">
    <property type="entry name" value="Ferrous iron transport protein B"/>
    <property type="match status" value="1"/>
</dbReference>
<feature type="binding site" evidence="14">
    <location>
        <begin position="9"/>
        <end position="16"/>
    </location>
    <ligand>
        <name>GTP</name>
        <dbReference type="ChEBI" id="CHEBI:37565"/>
        <label>1</label>
    </ligand>
</feature>
<comment type="caution">
    <text evidence="18">The sequence shown here is derived from an EMBL/GenBank/DDBJ whole genome shotgun (WGS) entry which is preliminary data.</text>
</comment>
<feature type="transmembrane region" description="Helical" evidence="16">
    <location>
        <begin position="286"/>
        <end position="305"/>
    </location>
</feature>
<keyword evidence="8 16" id="KW-1133">Transmembrane helix</keyword>
<evidence type="ECO:0000256" key="1">
    <source>
        <dbReference type="ARBA" id="ARBA00004429"/>
    </source>
</evidence>
<dbReference type="GO" id="GO:0005886">
    <property type="term" value="C:plasma membrane"/>
    <property type="evidence" value="ECO:0007669"/>
    <property type="project" value="UniProtKB-SubCell"/>
</dbReference>
<dbReference type="InterPro" id="IPR011640">
    <property type="entry name" value="Fe2_transport_prot_B_C"/>
</dbReference>
<dbReference type="Gene3D" id="1.10.287.1770">
    <property type="match status" value="1"/>
</dbReference>
<feature type="transmembrane region" description="Helical" evidence="16">
    <location>
        <begin position="693"/>
        <end position="714"/>
    </location>
</feature>
<dbReference type="Pfam" id="PF02421">
    <property type="entry name" value="FeoB_N"/>
    <property type="match status" value="1"/>
</dbReference>
<evidence type="ECO:0000256" key="13">
    <source>
        <dbReference type="NCBIfam" id="TIGR00437"/>
    </source>
</evidence>